<evidence type="ECO:0000313" key="3">
    <source>
        <dbReference type="Proteomes" id="UP000002640"/>
    </source>
</evidence>
<organism evidence="2 3">
    <name type="scientific">Phytophthora sojae (strain P6497)</name>
    <name type="common">Soybean stem and root rot agent</name>
    <name type="synonym">Phytophthora megasperma f. sp. glycines</name>
    <dbReference type="NCBI Taxonomy" id="1094619"/>
    <lineage>
        <taxon>Eukaryota</taxon>
        <taxon>Sar</taxon>
        <taxon>Stramenopiles</taxon>
        <taxon>Oomycota</taxon>
        <taxon>Peronosporomycetes</taxon>
        <taxon>Peronosporales</taxon>
        <taxon>Peronosporaceae</taxon>
        <taxon>Phytophthora</taxon>
    </lineage>
</organism>
<dbReference type="AlphaFoldDB" id="G5A3K5"/>
<dbReference type="EMBL" id="JH159159">
    <property type="protein sequence ID" value="EGZ09378.1"/>
    <property type="molecule type" value="Genomic_DNA"/>
</dbReference>
<evidence type="ECO:0000313" key="2">
    <source>
        <dbReference type="EMBL" id="EGZ09378.1"/>
    </source>
</evidence>
<accession>G5A3K5</accession>
<dbReference type="SMR" id="G5A3K5"/>
<gene>
    <name evidence="2" type="ORF">PHYSODRAFT_254629</name>
</gene>
<feature type="compositionally biased region" description="Low complexity" evidence="1">
    <location>
        <begin position="42"/>
        <end position="57"/>
    </location>
</feature>
<sequence>MTNVDAIHEATAMPEAADMSDTPAMPATGMPDSDATLEAAGMPDVPDADVMPDAPAMSDSDVMPEAADILDPDVVPEATCEKSRWISPPNPCPADPYQSRMLTRINQADFKCVMAAMDLDHQLSDMSRETKEAEPEVWAELRSDSGLERRLSETRDVWCWVSQV</sequence>
<reference evidence="2 3" key="1">
    <citation type="journal article" date="2006" name="Science">
        <title>Phytophthora genome sequences uncover evolutionary origins and mechanisms of pathogenesis.</title>
        <authorList>
            <person name="Tyler B.M."/>
            <person name="Tripathy S."/>
            <person name="Zhang X."/>
            <person name="Dehal P."/>
            <person name="Jiang R.H."/>
            <person name="Aerts A."/>
            <person name="Arredondo F.D."/>
            <person name="Baxter L."/>
            <person name="Bensasson D."/>
            <person name="Beynon J.L."/>
            <person name="Chapman J."/>
            <person name="Damasceno C.M."/>
            <person name="Dorrance A.E."/>
            <person name="Dou D."/>
            <person name="Dickerman A.W."/>
            <person name="Dubchak I.L."/>
            <person name="Garbelotto M."/>
            <person name="Gijzen M."/>
            <person name="Gordon S.G."/>
            <person name="Govers F."/>
            <person name="Grunwald N.J."/>
            <person name="Huang W."/>
            <person name="Ivors K.L."/>
            <person name="Jones R.W."/>
            <person name="Kamoun S."/>
            <person name="Krampis K."/>
            <person name="Lamour K.H."/>
            <person name="Lee M.K."/>
            <person name="McDonald W.H."/>
            <person name="Medina M."/>
            <person name="Meijer H.J."/>
            <person name="Nordberg E.K."/>
            <person name="Maclean D.J."/>
            <person name="Ospina-Giraldo M.D."/>
            <person name="Morris P.F."/>
            <person name="Phuntumart V."/>
            <person name="Putnam N.H."/>
            <person name="Rash S."/>
            <person name="Rose J.K."/>
            <person name="Sakihama Y."/>
            <person name="Salamov A.A."/>
            <person name="Savidor A."/>
            <person name="Scheuring C.F."/>
            <person name="Smith B.M."/>
            <person name="Sobral B.W."/>
            <person name="Terry A."/>
            <person name="Torto-Alalibo T.A."/>
            <person name="Win J."/>
            <person name="Xu Z."/>
            <person name="Zhang H."/>
            <person name="Grigoriev I.V."/>
            <person name="Rokhsar D.S."/>
            <person name="Boore J.L."/>
        </authorList>
    </citation>
    <scope>NUCLEOTIDE SEQUENCE [LARGE SCALE GENOMIC DNA]</scope>
    <source>
        <strain evidence="2 3">P6497</strain>
    </source>
</reference>
<proteinExistence type="predicted"/>
<dbReference type="InParanoid" id="G5A3K5"/>
<name>G5A3K5_PHYSP</name>
<dbReference type="RefSeq" id="XP_009534239.1">
    <property type="nucleotide sequence ID" value="XM_009535944.1"/>
</dbReference>
<dbReference type="KEGG" id="psoj:PHYSODRAFT_254629"/>
<feature type="region of interest" description="Disordered" evidence="1">
    <location>
        <begin position="1"/>
        <end position="60"/>
    </location>
</feature>
<keyword evidence="3" id="KW-1185">Reference proteome</keyword>
<dbReference type="Proteomes" id="UP000002640">
    <property type="component" value="Unassembled WGS sequence"/>
</dbReference>
<dbReference type="GeneID" id="20638524"/>
<protein>
    <submittedName>
        <fullName evidence="2">Uncharacterized protein</fullName>
    </submittedName>
</protein>
<evidence type="ECO:0000256" key="1">
    <source>
        <dbReference type="SAM" id="MobiDB-lite"/>
    </source>
</evidence>